<dbReference type="Proteomes" id="UP001324634">
    <property type="component" value="Chromosome"/>
</dbReference>
<dbReference type="Pfam" id="PF14394">
    <property type="entry name" value="DUF4423"/>
    <property type="match status" value="1"/>
</dbReference>
<dbReference type="SUPFAM" id="SSF46785">
    <property type="entry name" value="Winged helix' DNA-binding domain"/>
    <property type="match status" value="1"/>
</dbReference>
<dbReference type="GO" id="GO:0003677">
    <property type="term" value="F:DNA binding"/>
    <property type="evidence" value="ECO:0007669"/>
    <property type="project" value="InterPro"/>
</dbReference>
<evidence type="ECO:0000313" key="2">
    <source>
        <dbReference type="EMBL" id="WPU63718.1"/>
    </source>
</evidence>
<accession>A0AAX4HKE6</accession>
<dbReference type="PROSITE" id="PS50943">
    <property type="entry name" value="HTH_CROC1"/>
    <property type="match status" value="1"/>
</dbReference>
<sequence length="251" mass="29092">MKTEDNLSFLLNNILEARKKKNTNYSLRAFARDLKISSGRLSDILNDKYLPGPSISNRIIESLNLNEKEREEFHQILERCHEKFKLLGEAKLLKEEEYSLIADWHHFAILNLMETSDYKDAPEWIAQRLGLSEETVEQSLDILESINLVEFKKGKRYPTHKNLTTTHEVPSEIIREGHRQIILQSLNSLKEHSTDIRDITSVSVSVNMANLPKVKELARDFRRKAALLLEEGERTEVYNISIQIVPVTKLN</sequence>
<evidence type="ECO:0000259" key="1">
    <source>
        <dbReference type="PROSITE" id="PS50943"/>
    </source>
</evidence>
<dbReference type="SMART" id="SM00530">
    <property type="entry name" value="HTH_XRE"/>
    <property type="match status" value="1"/>
</dbReference>
<reference evidence="2 3" key="1">
    <citation type="submission" date="2023-11" db="EMBL/GenBank/DDBJ databases">
        <title>Peredibacter starrii A3.12.</title>
        <authorList>
            <person name="Mitchell R.J."/>
        </authorList>
    </citation>
    <scope>NUCLEOTIDE SEQUENCE [LARGE SCALE GENOMIC DNA]</scope>
    <source>
        <strain evidence="2 3">A3.12</strain>
    </source>
</reference>
<evidence type="ECO:0000313" key="3">
    <source>
        <dbReference type="Proteomes" id="UP001324634"/>
    </source>
</evidence>
<dbReference type="InterPro" id="IPR001387">
    <property type="entry name" value="Cro/C1-type_HTH"/>
</dbReference>
<dbReference type="InterPro" id="IPR025537">
    <property type="entry name" value="DUF4423"/>
</dbReference>
<dbReference type="AlphaFoldDB" id="A0AAX4HKE6"/>
<dbReference type="NCBIfam" id="TIGR02147">
    <property type="entry name" value="Fsuc_second"/>
    <property type="match status" value="1"/>
</dbReference>
<proteinExistence type="predicted"/>
<dbReference type="InterPro" id="IPR036390">
    <property type="entry name" value="WH_DNA-bd_sf"/>
</dbReference>
<feature type="domain" description="HTH cro/C1-type" evidence="1">
    <location>
        <begin position="14"/>
        <end position="70"/>
    </location>
</feature>
<dbReference type="InterPro" id="IPR010982">
    <property type="entry name" value="Lambda_DNA-bd_dom_sf"/>
</dbReference>
<gene>
    <name evidence="2" type="ORF">SOO65_13570</name>
</gene>
<name>A0AAX4HKE6_9BACT</name>
<dbReference type="EMBL" id="CP139487">
    <property type="protein sequence ID" value="WPU63718.1"/>
    <property type="molecule type" value="Genomic_DNA"/>
</dbReference>
<dbReference type="SUPFAM" id="SSF47413">
    <property type="entry name" value="lambda repressor-like DNA-binding domains"/>
    <property type="match status" value="1"/>
</dbReference>
<organism evidence="2 3">
    <name type="scientific">Peredibacter starrii</name>
    <dbReference type="NCBI Taxonomy" id="28202"/>
    <lineage>
        <taxon>Bacteria</taxon>
        <taxon>Pseudomonadati</taxon>
        <taxon>Bdellovibrionota</taxon>
        <taxon>Bacteriovoracia</taxon>
        <taxon>Bacteriovoracales</taxon>
        <taxon>Bacteriovoracaceae</taxon>
        <taxon>Peredibacter</taxon>
    </lineage>
</organism>
<keyword evidence="3" id="KW-1185">Reference proteome</keyword>
<dbReference type="RefSeq" id="WP_321390947.1">
    <property type="nucleotide sequence ID" value="NZ_CP139487.1"/>
</dbReference>
<protein>
    <submittedName>
        <fullName evidence="2">TIGR02147 family protein</fullName>
    </submittedName>
</protein>
<dbReference type="InterPro" id="IPR011873">
    <property type="entry name" value="CHP02147"/>
</dbReference>
<dbReference type="KEGG" id="psti:SOO65_13570"/>